<keyword evidence="7" id="KW-1185">Reference proteome</keyword>
<evidence type="ECO:0000256" key="3">
    <source>
        <dbReference type="ARBA" id="ARBA00034247"/>
    </source>
</evidence>
<dbReference type="SUPFAM" id="SSF55073">
    <property type="entry name" value="Nucleotide cyclase"/>
    <property type="match status" value="1"/>
</dbReference>
<dbReference type="Pfam" id="PF00990">
    <property type="entry name" value="GGDEF"/>
    <property type="match status" value="1"/>
</dbReference>
<dbReference type="PROSITE" id="PS50887">
    <property type="entry name" value="GGDEF"/>
    <property type="match status" value="1"/>
</dbReference>
<feature type="transmembrane region" description="Helical" evidence="4">
    <location>
        <begin position="58"/>
        <end position="77"/>
    </location>
</feature>
<comment type="catalytic activity">
    <reaction evidence="3">
        <text>2 GTP = 3',3'-c-di-GMP + 2 diphosphate</text>
        <dbReference type="Rhea" id="RHEA:24898"/>
        <dbReference type="ChEBI" id="CHEBI:33019"/>
        <dbReference type="ChEBI" id="CHEBI:37565"/>
        <dbReference type="ChEBI" id="CHEBI:58805"/>
        <dbReference type="EC" id="2.7.7.65"/>
    </reaction>
</comment>
<proteinExistence type="predicted"/>
<comment type="cofactor">
    <cofactor evidence="1">
        <name>Mg(2+)</name>
        <dbReference type="ChEBI" id="CHEBI:18420"/>
    </cofactor>
</comment>
<dbReference type="Proteomes" id="UP000191160">
    <property type="component" value="Unassembled WGS sequence"/>
</dbReference>
<dbReference type="AlphaFoldDB" id="A0A1T1GTL5"/>
<evidence type="ECO:0000256" key="4">
    <source>
        <dbReference type="SAM" id="Phobius"/>
    </source>
</evidence>
<comment type="caution">
    <text evidence="6">The sequence shown here is derived from an EMBL/GenBank/DDBJ whole genome shotgun (WGS) entry which is preliminary data.</text>
</comment>
<feature type="transmembrane region" description="Helical" evidence="4">
    <location>
        <begin position="138"/>
        <end position="157"/>
    </location>
</feature>
<dbReference type="PANTHER" id="PTHR45138">
    <property type="entry name" value="REGULATORY COMPONENTS OF SENSORY TRANSDUCTION SYSTEM"/>
    <property type="match status" value="1"/>
</dbReference>
<dbReference type="Gene3D" id="3.30.70.270">
    <property type="match status" value="1"/>
</dbReference>
<name>A0A1T1GTL5_9GAMM</name>
<dbReference type="InterPro" id="IPR000160">
    <property type="entry name" value="GGDEF_dom"/>
</dbReference>
<dbReference type="CDD" id="cd01949">
    <property type="entry name" value="GGDEF"/>
    <property type="match status" value="1"/>
</dbReference>
<evidence type="ECO:0000256" key="1">
    <source>
        <dbReference type="ARBA" id="ARBA00001946"/>
    </source>
</evidence>
<sequence>MNRTSAKHTLIQAEACDLENRVRIERALSDPIARIPAQFKNAYYKFLYYNQKDYLKQVNYFAQLAFLIYFWADRYVLPDVEMLSGVIRIIAIIGAFSLNYVLFKYIKQIKLLDLILPLATCLSAILWFEILLQSKNELVHSYQYAAIILIVLGNLSIHVHFRPSIMTSAMISAAILFGAWRINDFGDFTIFLLVYIPVLLFSMYICWNSTLNSRKTFLRALLDDWNFHTLRKIAHTDELTQLSNRRQFVHAANKKIQETPMTVCTSLLIFDVDHFKAINDQYGHDVGDQVLCQIAEIARKEMRFYDMLARFGGEEFIVLLPFTVPEDALKIAERLRHKMEQHQFHMDGQLVKFSISIGVSKIDPDHAKLDQLIKQADIALYEAKRQGRNRVVHFNFMNFCSQAF</sequence>
<evidence type="ECO:0000313" key="7">
    <source>
        <dbReference type="Proteomes" id="UP000191160"/>
    </source>
</evidence>
<dbReference type="InterPro" id="IPR029787">
    <property type="entry name" value="Nucleotide_cyclase"/>
</dbReference>
<evidence type="ECO:0000259" key="5">
    <source>
        <dbReference type="PROSITE" id="PS50887"/>
    </source>
</evidence>
<feature type="transmembrane region" description="Helical" evidence="4">
    <location>
        <begin position="188"/>
        <end position="207"/>
    </location>
</feature>
<dbReference type="EMBL" id="MVKX01000008">
    <property type="protein sequence ID" value="OOV80928.1"/>
    <property type="molecule type" value="Genomic_DNA"/>
</dbReference>
<dbReference type="GO" id="GO:0052621">
    <property type="term" value="F:diguanylate cyclase activity"/>
    <property type="evidence" value="ECO:0007669"/>
    <property type="project" value="UniProtKB-EC"/>
</dbReference>
<keyword evidence="4" id="KW-0472">Membrane</keyword>
<keyword evidence="4" id="KW-0812">Transmembrane</keyword>
<dbReference type="SMART" id="SM00267">
    <property type="entry name" value="GGDEF"/>
    <property type="match status" value="1"/>
</dbReference>
<dbReference type="InterPro" id="IPR050469">
    <property type="entry name" value="Diguanylate_Cyclase"/>
</dbReference>
<dbReference type="NCBIfam" id="TIGR00254">
    <property type="entry name" value="GGDEF"/>
    <property type="match status" value="1"/>
</dbReference>
<feature type="transmembrane region" description="Helical" evidence="4">
    <location>
        <begin position="83"/>
        <end position="102"/>
    </location>
</feature>
<accession>A0A1T1GTL5</accession>
<dbReference type="InterPro" id="IPR043128">
    <property type="entry name" value="Rev_trsase/Diguanyl_cyclase"/>
</dbReference>
<gene>
    <name evidence="6" type="ORF">B1202_12570</name>
</gene>
<reference evidence="6 7" key="1">
    <citation type="submission" date="2017-02" db="EMBL/GenBank/DDBJ databases">
        <title>Acinetobacter sp. ANC 4945, whole genome shotgun sequencing project.</title>
        <authorList>
            <person name="Radolfova-Krizova L."/>
            <person name="Al Atrouni A."/>
            <person name="Nemec A."/>
        </authorList>
    </citation>
    <scope>NUCLEOTIDE SEQUENCE [LARGE SCALE GENOMIC DNA]</scope>
    <source>
        <strain evidence="6 7">ANC 4945</strain>
    </source>
</reference>
<keyword evidence="4" id="KW-1133">Transmembrane helix</keyword>
<organism evidence="6 7">
    <name type="scientific">Acinetobacter amyesii</name>
    <dbReference type="NCBI Taxonomy" id="2942470"/>
    <lineage>
        <taxon>Bacteria</taxon>
        <taxon>Pseudomonadati</taxon>
        <taxon>Pseudomonadota</taxon>
        <taxon>Gammaproteobacteria</taxon>
        <taxon>Moraxellales</taxon>
        <taxon>Moraxellaceae</taxon>
        <taxon>Acinetobacter</taxon>
    </lineage>
</organism>
<feature type="transmembrane region" description="Helical" evidence="4">
    <location>
        <begin position="114"/>
        <end position="132"/>
    </location>
</feature>
<protein>
    <recommendedName>
        <fullName evidence="2">diguanylate cyclase</fullName>
        <ecNumber evidence="2">2.7.7.65</ecNumber>
    </recommendedName>
</protein>
<evidence type="ECO:0000313" key="6">
    <source>
        <dbReference type="EMBL" id="OOV80928.1"/>
    </source>
</evidence>
<feature type="domain" description="GGDEF" evidence="5">
    <location>
        <begin position="263"/>
        <end position="396"/>
    </location>
</feature>
<dbReference type="PANTHER" id="PTHR45138:SF9">
    <property type="entry name" value="DIGUANYLATE CYCLASE DGCM-RELATED"/>
    <property type="match status" value="1"/>
</dbReference>
<evidence type="ECO:0000256" key="2">
    <source>
        <dbReference type="ARBA" id="ARBA00012528"/>
    </source>
</evidence>
<dbReference type="FunFam" id="3.30.70.270:FF:000001">
    <property type="entry name" value="Diguanylate cyclase domain protein"/>
    <property type="match status" value="1"/>
</dbReference>
<dbReference type="EC" id="2.7.7.65" evidence="2"/>